<organism evidence="2 3">
    <name type="scientific">Lysinibacillus sphaericus OT4b.31</name>
    <dbReference type="NCBI Taxonomy" id="1285586"/>
    <lineage>
        <taxon>Bacteria</taxon>
        <taxon>Bacillati</taxon>
        <taxon>Bacillota</taxon>
        <taxon>Bacilli</taxon>
        <taxon>Bacillales</taxon>
        <taxon>Bacillaceae</taxon>
        <taxon>Lysinibacillus</taxon>
    </lineage>
</organism>
<dbReference type="GO" id="GO:0140359">
    <property type="term" value="F:ABC-type transporter activity"/>
    <property type="evidence" value="ECO:0007669"/>
    <property type="project" value="InterPro"/>
</dbReference>
<dbReference type="eggNOG" id="COG1277">
    <property type="taxonomic scope" value="Bacteria"/>
</dbReference>
<sequence length="270" mass="30029">MMHSMLMKLELKQMLRSRWMQLVGLLFTFVFTAIIVIQQMALPDVEGFTRQTASFLNVLLFLLPLFILTIGSMSVAGDIESGWFSLLKTYPMTRAQYIVGKYMAAVCAFVLVVVVAFGVVLALGGFLGGVRLPLIFITLTLMCIVIFASLAIVIGAFAKTRLFALSLSLVLWSFFLLLLSYALMAIGTVVAGHILQKLTVIVIHINPAEWLRFGYFIFSDQASVLGPAFYGVTQFYSSYLGYIVYGAVTFLWVTIPLLCANKLLQKRGKR</sequence>
<dbReference type="EMBL" id="AQPX01000002">
    <property type="protein sequence ID" value="EON74586.1"/>
    <property type="molecule type" value="Genomic_DNA"/>
</dbReference>
<feature type="transmembrane region" description="Helical" evidence="1">
    <location>
        <begin position="169"/>
        <end position="195"/>
    </location>
</feature>
<evidence type="ECO:0000313" key="2">
    <source>
        <dbReference type="EMBL" id="EON74586.1"/>
    </source>
</evidence>
<dbReference type="RefSeq" id="WP_010857123.1">
    <property type="nucleotide sequence ID" value="NZ_KB933398.1"/>
</dbReference>
<dbReference type="GO" id="GO:0005886">
    <property type="term" value="C:plasma membrane"/>
    <property type="evidence" value="ECO:0007669"/>
    <property type="project" value="UniProtKB-SubCell"/>
</dbReference>
<dbReference type="HOGENOM" id="CLU_071765_1_1_9"/>
<feature type="transmembrane region" description="Helical" evidence="1">
    <location>
        <begin position="98"/>
        <end position="128"/>
    </location>
</feature>
<comment type="caution">
    <text evidence="2">The sequence shown here is derived from an EMBL/GenBank/DDBJ whole genome shotgun (WGS) entry which is preliminary data.</text>
</comment>
<feature type="transmembrane region" description="Helical" evidence="1">
    <location>
        <begin position="53"/>
        <end position="77"/>
    </location>
</feature>
<evidence type="ECO:0000256" key="1">
    <source>
        <dbReference type="SAM" id="Phobius"/>
    </source>
</evidence>
<accession>R7ZKH4</accession>
<dbReference type="PANTHER" id="PTHR43471">
    <property type="entry name" value="ABC TRANSPORTER PERMEASE"/>
    <property type="match status" value="1"/>
</dbReference>
<reference evidence="2 3" key="1">
    <citation type="submission" date="2013-04" db="EMBL/GenBank/DDBJ databases">
        <title>Draft genome of the heavy metal tolerant bacterium Lysinibacillus sphaericus strain OT4b.31.</title>
        <authorList>
            <person name="Pena-Montenegro T.D."/>
            <person name="Dussan J."/>
        </authorList>
    </citation>
    <scope>NUCLEOTIDE SEQUENCE [LARGE SCALE GENOMIC DNA]</scope>
    <source>
        <strain evidence="2 3">OT4b.31</strain>
    </source>
</reference>
<proteinExistence type="predicted"/>
<name>R7ZKH4_LYSSH</name>
<protein>
    <recommendedName>
        <fullName evidence="4">ABC transporter permease</fullName>
    </recommendedName>
</protein>
<feature type="transmembrane region" description="Helical" evidence="1">
    <location>
        <begin position="134"/>
        <end position="157"/>
    </location>
</feature>
<dbReference type="PATRIC" id="fig|1285586.5.peg.148"/>
<keyword evidence="1" id="KW-0472">Membrane</keyword>
<dbReference type="Pfam" id="PF12679">
    <property type="entry name" value="ABC2_membrane_2"/>
    <property type="match status" value="1"/>
</dbReference>
<dbReference type="AlphaFoldDB" id="R7ZKH4"/>
<feature type="transmembrane region" description="Helical" evidence="1">
    <location>
        <begin position="239"/>
        <end position="260"/>
    </location>
</feature>
<dbReference type="Proteomes" id="UP000013911">
    <property type="component" value="Unassembled WGS sequence"/>
</dbReference>
<keyword evidence="1" id="KW-1133">Transmembrane helix</keyword>
<gene>
    <name evidence="2" type="ORF">H131_00741</name>
</gene>
<evidence type="ECO:0000313" key="3">
    <source>
        <dbReference type="Proteomes" id="UP000013911"/>
    </source>
</evidence>
<keyword evidence="1" id="KW-0812">Transmembrane</keyword>
<evidence type="ECO:0008006" key="4">
    <source>
        <dbReference type="Google" id="ProtNLM"/>
    </source>
</evidence>